<dbReference type="Gene3D" id="3.30.565.10">
    <property type="entry name" value="Histidine kinase-like ATPase, C-terminal domain"/>
    <property type="match status" value="1"/>
</dbReference>
<dbReference type="InterPro" id="IPR003594">
    <property type="entry name" value="HATPase_dom"/>
</dbReference>
<keyword evidence="3" id="KW-0808">Transferase</keyword>
<organism evidence="3 4">
    <name type="scientific">Pelomonas parva</name>
    <dbReference type="NCBI Taxonomy" id="3299032"/>
    <lineage>
        <taxon>Bacteria</taxon>
        <taxon>Pseudomonadati</taxon>
        <taxon>Pseudomonadota</taxon>
        <taxon>Betaproteobacteria</taxon>
        <taxon>Burkholderiales</taxon>
        <taxon>Sphaerotilaceae</taxon>
        <taxon>Roseateles</taxon>
    </lineage>
</organism>
<dbReference type="SMART" id="SM00387">
    <property type="entry name" value="HATPase_c"/>
    <property type="match status" value="1"/>
</dbReference>
<keyword evidence="1" id="KW-0812">Transmembrane</keyword>
<evidence type="ECO:0000313" key="3">
    <source>
        <dbReference type="EMBL" id="MFG6428716.1"/>
    </source>
</evidence>
<feature type="transmembrane region" description="Helical" evidence="1">
    <location>
        <begin position="9"/>
        <end position="26"/>
    </location>
</feature>
<keyword evidence="4" id="KW-1185">Reference proteome</keyword>
<dbReference type="Pfam" id="PF06580">
    <property type="entry name" value="His_kinase"/>
    <property type="match status" value="1"/>
</dbReference>
<evidence type="ECO:0000259" key="2">
    <source>
        <dbReference type="PROSITE" id="PS50109"/>
    </source>
</evidence>
<keyword evidence="1" id="KW-1133">Transmembrane helix</keyword>
<evidence type="ECO:0000256" key="1">
    <source>
        <dbReference type="SAM" id="Phobius"/>
    </source>
</evidence>
<dbReference type="GO" id="GO:0004673">
    <property type="term" value="F:protein histidine kinase activity"/>
    <property type="evidence" value="ECO:0007669"/>
    <property type="project" value="UniProtKB-EC"/>
</dbReference>
<dbReference type="PROSITE" id="PS50109">
    <property type="entry name" value="HIS_KIN"/>
    <property type="match status" value="1"/>
</dbReference>
<feature type="domain" description="Histidine kinase" evidence="2">
    <location>
        <begin position="238"/>
        <end position="334"/>
    </location>
</feature>
<gene>
    <name evidence="3" type="ORF">ACG00Y_02260</name>
</gene>
<evidence type="ECO:0000313" key="4">
    <source>
        <dbReference type="Proteomes" id="UP001606210"/>
    </source>
</evidence>
<dbReference type="InterPro" id="IPR050640">
    <property type="entry name" value="Bact_2-comp_sensor_kinase"/>
</dbReference>
<feature type="transmembrane region" description="Helical" evidence="1">
    <location>
        <begin position="57"/>
        <end position="77"/>
    </location>
</feature>
<dbReference type="EMBL" id="JBIGHV010000001">
    <property type="protein sequence ID" value="MFG6428716.1"/>
    <property type="molecule type" value="Genomic_DNA"/>
</dbReference>
<dbReference type="InterPro" id="IPR036890">
    <property type="entry name" value="HATPase_C_sf"/>
</dbReference>
<keyword evidence="3" id="KW-0418">Kinase</keyword>
<keyword evidence="1" id="KW-0472">Membrane</keyword>
<accession>A0ABW7EYI5</accession>
<proteinExistence type="predicted"/>
<dbReference type="Pfam" id="PF02518">
    <property type="entry name" value="HATPase_c"/>
    <property type="match status" value="1"/>
</dbReference>
<dbReference type="InterPro" id="IPR010559">
    <property type="entry name" value="Sig_transdc_His_kin_internal"/>
</dbReference>
<comment type="caution">
    <text evidence="3">The sequence shown here is derived from an EMBL/GenBank/DDBJ whole genome shotgun (WGS) entry which is preliminary data.</text>
</comment>
<dbReference type="SUPFAM" id="SSF55874">
    <property type="entry name" value="ATPase domain of HSP90 chaperone/DNA topoisomerase II/histidine kinase"/>
    <property type="match status" value="1"/>
</dbReference>
<reference evidence="3 4" key="1">
    <citation type="submission" date="2024-08" db="EMBL/GenBank/DDBJ databases">
        <authorList>
            <person name="Lu H."/>
        </authorList>
    </citation>
    <scope>NUCLEOTIDE SEQUENCE [LARGE SCALE GENOMIC DNA]</scope>
    <source>
        <strain evidence="3 4">LYH14W</strain>
    </source>
</reference>
<dbReference type="EC" id="2.7.13.3" evidence="3"/>
<dbReference type="PANTHER" id="PTHR34220">
    <property type="entry name" value="SENSOR HISTIDINE KINASE YPDA"/>
    <property type="match status" value="1"/>
</dbReference>
<dbReference type="InterPro" id="IPR005467">
    <property type="entry name" value="His_kinase_dom"/>
</dbReference>
<name>A0ABW7EYI5_9BURK</name>
<dbReference type="Proteomes" id="UP001606210">
    <property type="component" value="Unassembled WGS sequence"/>
</dbReference>
<dbReference type="RefSeq" id="WP_394475646.1">
    <property type="nucleotide sequence ID" value="NZ_JBIGHV010000001.1"/>
</dbReference>
<protein>
    <submittedName>
        <fullName evidence="3">Sensor histidine kinase</fullName>
        <ecNumber evidence="3">2.7.13.3</ecNumber>
    </submittedName>
</protein>
<sequence>MSRPPLRRALLPALLFWATLALLHWLWPHARWLAPAAQMWLAYSAAWFTLNWRWWPVAVPLAAALGAAAGTLLLPGIELAQWQAPLALWRPWLPGFAFALLLHLPLRWWRWREEQAIALRLARTEQTAAMAELSRQVSLTELKALQAQVEPHFLFNSLASLQQLIRSQPATVERFLGELHDYLRLALPSLREPTSTLAQEFELARAYLTVMATRLGERLRFGLQAQPECQDCRLPPMMLLTLVENAVRHGIEPKPQGGRIELEARREGDRFVLEVRDDGVGLQAAAASPTQDQGLGLANLRDRLAGLYGGSARLIIQQRPTGGVSARIELPWEATRNP</sequence>
<dbReference type="PANTHER" id="PTHR34220:SF9">
    <property type="entry name" value="SIGNAL TRANSDUCTION HISTIDINE KINASE INTERNAL REGION DOMAIN-CONTAINING PROTEIN"/>
    <property type="match status" value="1"/>
</dbReference>
<feature type="transmembrane region" description="Helical" evidence="1">
    <location>
        <begin position="89"/>
        <end position="106"/>
    </location>
</feature>